<dbReference type="PANTHER" id="PTHR43311">
    <property type="entry name" value="GLUTAMATE--TRNA LIGASE"/>
    <property type="match status" value="1"/>
</dbReference>
<dbReference type="GO" id="GO:0004818">
    <property type="term" value="F:glutamate-tRNA ligase activity"/>
    <property type="evidence" value="ECO:0007669"/>
    <property type="project" value="TreeGrafter"/>
</dbReference>
<dbReference type="RefSeq" id="WP_097111497.1">
    <property type="nucleotide sequence ID" value="NZ_OBEB01000004.1"/>
</dbReference>
<evidence type="ECO:0000256" key="3">
    <source>
        <dbReference type="ARBA" id="ARBA00022741"/>
    </source>
</evidence>
<evidence type="ECO:0000259" key="9">
    <source>
        <dbReference type="Pfam" id="PF00749"/>
    </source>
</evidence>
<dbReference type="EMBL" id="OBEB01000004">
    <property type="protein sequence ID" value="SNY52956.1"/>
    <property type="molecule type" value="Genomic_DNA"/>
</dbReference>
<keyword evidence="4 7" id="KW-0862">Zinc</keyword>
<comment type="function">
    <text evidence="7">Catalyzes the tRNA-independent activation of glutamate in presence of ATP and the subsequent transfer of glutamate onto a tRNA(Asp). Glutamate is transferred on the 2-amino-5-(4,5-dihydroxy-2-cyclopenten-1-yl) moiety of the queuosine in the wobble position of the QUC anticodon.</text>
</comment>
<feature type="binding site" evidence="7">
    <location>
        <position position="183"/>
    </location>
    <ligand>
        <name>L-glutamate</name>
        <dbReference type="ChEBI" id="CHEBI:29985"/>
    </ligand>
</feature>
<dbReference type="PRINTS" id="PR00987">
    <property type="entry name" value="TRNASYNTHGLU"/>
</dbReference>
<dbReference type="GO" id="GO:0006400">
    <property type="term" value="P:tRNA modification"/>
    <property type="evidence" value="ECO:0007669"/>
    <property type="project" value="InterPro"/>
</dbReference>
<dbReference type="Proteomes" id="UP000219353">
    <property type="component" value="Unassembled WGS sequence"/>
</dbReference>
<comment type="cofactor">
    <cofactor evidence="7">
        <name>Zn(2+)</name>
        <dbReference type="ChEBI" id="CHEBI:29105"/>
    </cofactor>
    <text evidence="7">Binds 1 zinc ion per subunit.</text>
</comment>
<dbReference type="Gene3D" id="3.40.50.620">
    <property type="entry name" value="HUPs"/>
    <property type="match status" value="1"/>
</dbReference>
<feature type="binding site" evidence="7">
    <location>
        <position position="125"/>
    </location>
    <ligand>
        <name>Zn(2+)</name>
        <dbReference type="ChEBI" id="CHEBI:29105"/>
    </ligand>
</feature>
<dbReference type="AlphaFoldDB" id="A0A285J0R9"/>
<dbReference type="NCBIfam" id="NF004314">
    <property type="entry name" value="PRK05710.1-3"/>
    <property type="match status" value="1"/>
</dbReference>
<keyword evidence="5 7" id="KW-0067">ATP-binding</keyword>
<keyword evidence="1 7" id="KW-0436">Ligase</keyword>
<dbReference type="GO" id="GO:0005524">
    <property type="term" value="F:ATP binding"/>
    <property type="evidence" value="ECO:0007669"/>
    <property type="project" value="UniProtKB-KW"/>
</dbReference>
<dbReference type="PANTHER" id="PTHR43311:SF1">
    <property type="entry name" value="GLUTAMYL-Q TRNA(ASP) SYNTHETASE"/>
    <property type="match status" value="1"/>
</dbReference>
<feature type="binding site" evidence="7">
    <location>
        <position position="107"/>
    </location>
    <ligand>
        <name>Zn(2+)</name>
        <dbReference type="ChEBI" id="CHEBI:29105"/>
    </ligand>
</feature>
<comment type="similarity">
    <text evidence="7">Belongs to the class-I aminoacyl-tRNA synthetase family. GluQ subfamily.</text>
</comment>
<evidence type="ECO:0000256" key="2">
    <source>
        <dbReference type="ARBA" id="ARBA00022723"/>
    </source>
</evidence>
<dbReference type="GO" id="GO:0008270">
    <property type="term" value="F:zinc ion binding"/>
    <property type="evidence" value="ECO:0007669"/>
    <property type="project" value="UniProtKB-UniRule"/>
</dbReference>
<dbReference type="SUPFAM" id="SSF52374">
    <property type="entry name" value="Nucleotidylyl transferase"/>
    <property type="match status" value="1"/>
</dbReference>
<feature type="binding site" evidence="7">
    <location>
        <begin position="15"/>
        <end position="19"/>
    </location>
    <ligand>
        <name>L-glutamate</name>
        <dbReference type="ChEBI" id="CHEBI:29985"/>
    </ligand>
</feature>
<feature type="binding site" evidence="7">
    <location>
        <position position="51"/>
    </location>
    <ligand>
        <name>L-glutamate</name>
        <dbReference type="ChEBI" id="CHEBI:29985"/>
    </ligand>
</feature>
<keyword evidence="11" id="KW-1185">Reference proteome</keyword>
<feature type="short sequence motif" description="'KMSKS' region" evidence="7">
    <location>
        <begin position="239"/>
        <end position="243"/>
    </location>
</feature>
<proteinExistence type="inferred from homology"/>
<accession>A0A285J0R9</accession>
<evidence type="ECO:0000256" key="1">
    <source>
        <dbReference type="ARBA" id="ARBA00022598"/>
    </source>
</evidence>
<dbReference type="InterPro" id="IPR049940">
    <property type="entry name" value="GluQ/Sye"/>
</dbReference>
<feature type="domain" description="Glutamyl/glutaminyl-tRNA synthetase class Ib catalytic" evidence="9">
    <location>
        <begin position="15"/>
        <end position="246"/>
    </location>
</feature>
<dbReference type="OrthoDB" id="9807503at2"/>
<keyword evidence="3 7" id="KW-0547">Nucleotide-binding</keyword>
<evidence type="ECO:0000256" key="5">
    <source>
        <dbReference type="ARBA" id="ARBA00022840"/>
    </source>
</evidence>
<evidence type="ECO:0000313" key="10">
    <source>
        <dbReference type="EMBL" id="SNY52956.1"/>
    </source>
</evidence>
<dbReference type="NCBIfam" id="TIGR03838">
    <property type="entry name" value="queuosine_YadB"/>
    <property type="match status" value="1"/>
</dbReference>
<evidence type="ECO:0000256" key="4">
    <source>
        <dbReference type="ARBA" id="ARBA00022833"/>
    </source>
</evidence>
<protein>
    <recommendedName>
        <fullName evidence="7">Glutamyl-Q tRNA(Asp) synthetase</fullName>
        <shortName evidence="7">Glu-Q-RSs</shortName>
        <ecNumber evidence="7">6.1.1.-</ecNumber>
    </recommendedName>
</protein>
<keyword evidence="8" id="KW-0648">Protein biosynthesis</keyword>
<evidence type="ECO:0000256" key="6">
    <source>
        <dbReference type="ARBA" id="ARBA00023146"/>
    </source>
</evidence>
<organism evidence="10 11">
    <name type="scientific">Arsukibacterium tuosuense</name>
    <dbReference type="NCBI Taxonomy" id="1323745"/>
    <lineage>
        <taxon>Bacteria</taxon>
        <taxon>Pseudomonadati</taxon>
        <taxon>Pseudomonadota</taxon>
        <taxon>Gammaproteobacteria</taxon>
        <taxon>Chromatiales</taxon>
        <taxon>Chromatiaceae</taxon>
        <taxon>Arsukibacterium</taxon>
    </lineage>
</organism>
<keyword evidence="2 7" id="KW-0479">Metal-binding</keyword>
<dbReference type="InterPro" id="IPR000924">
    <property type="entry name" value="Glu/Gln-tRNA-synth"/>
</dbReference>
<dbReference type="FunFam" id="3.40.50.620:FF:000093">
    <property type="entry name" value="Glutamyl-Q tRNA(Asp) synthetase"/>
    <property type="match status" value="1"/>
</dbReference>
<feature type="binding site" evidence="7">
    <location>
        <position position="242"/>
    </location>
    <ligand>
        <name>ATP</name>
        <dbReference type="ChEBI" id="CHEBI:30616"/>
    </ligand>
</feature>
<dbReference type="Pfam" id="PF00749">
    <property type="entry name" value="tRNA-synt_1c"/>
    <property type="match status" value="1"/>
</dbReference>
<dbReference type="InterPro" id="IPR022380">
    <property type="entry name" value="Glu-Q_tRNA(Asp)_Synthase"/>
</dbReference>
<feature type="binding site" evidence="7">
    <location>
        <position position="121"/>
    </location>
    <ligand>
        <name>Zn(2+)</name>
        <dbReference type="ChEBI" id="CHEBI:29105"/>
    </ligand>
</feature>
<reference evidence="11" key="1">
    <citation type="submission" date="2017-09" db="EMBL/GenBank/DDBJ databases">
        <authorList>
            <person name="Varghese N."/>
            <person name="Submissions S."/>
        </authorList>
    </citation>
    <scope>NUCLEOTIDE SEQUENCE [LARGE SCALE GENOMIC DNA]</scope>
    <source>
        <strain evidence="11">CGMCC 1.12461</strain>
    </source>
</reference>
<name>A0A285J0R9_9GAMM</name>
<dbReference type="InterPro" id="IPR020058">
    <property type="entry name" value="Glu/Gln-tRNA-synth_Ib_cat-dom"/>
</dbReference>
<dbReference type="EC" id="6.1.1.-" evidence="7"/>
<feature type="binding site" evidence="7">
    <location>
        <position position="109"/>
    </location>
    <ligand>
        <name>Zn(2+)</name>
        <dbReference type="ChEBI" id="CHEBI:29105"/>
    </ligand>
</feature>
<sequence length="306" mass="33693">MLDSKSKPTAIAVGRFAPSPSGPLHFGSLLAAVGSYLYNKQQGGKWLLRIEDIDTPRVSPGADSSIMFALEQYGLLWDEQVIYQSQRTERYREIFNQLQQQGLVYGCQCSRKQVNGGGGLYQGTCATLNLHQQKNNPTPLSWRLHAAGVACHFIDTLLGPQQIEPALAQEDYILLRRDGLFSYQLAVVVDDWDQGVTEVIRGADLLSMTPRQQHLFQLLGAEPPLYGHLPLAVTAPGQKLSKQNHASALSNWPVSYTLARALAILGLVLPDELQQAPAPEQLIYALANWRPANIPAAREVITPDFG</sequence>
<dbReference type="HAMAP" id="MF_01428">
    <property type="entry name" value="Glu_Q_tRNA_synth"/>
    <property type="match status" value="1"/>
</dbReference>
<evidence type="ECO:0000313" key="11">
    <source>
        <dbReference type="Proteomes" id="UP000219353"/>
    </source>
</evidence>
<dbReference type="InterPro" id="IPR014729">
    <property type="entry name" value="Rossmann-like_a/b/a_fold"/>
</dbReference>
<keyword evidence="6 7" id="KW-0030">Aminoacyl-tRNA synthetase</keyword>
<feature type="binding site" evidence="7">
    <location>
        <position position="201"/>
    </location>
    <ligand>
        <name>L-glutamate</name>
        <dbReference type="ChEBI" id="CHEBI:29985"/>
    </ligand>
</feature>
<evidence type="ECO:0000256" key="8">
    <source>
        <dbReference type="RuleBase" id="RU363037"/>
    </source>
</evidence>
<evidence type="ECO:0000256" key="7">
    <source>
        <dbReference type="HAMAP-Rule" id="MF_01428"/>
    </source>
</evidence>
<dbReference type="GO" id="GO:0005829">
    <property type="term" value="C:cytosol"/>
    <property type="evidence" value="ECO:0007669"/>
    <property type="project" value="TreeGrafter"/>
</dbReference>
<gene>
    <name evidence="7" type="primary">gluQ</name>
    <name evidence="10" type="ORF">SAMN06297280_2264</name>
</gene>
<feature type="short sequence motif" description="'HIGH' region" evidence="7">
    <location>
        <begin position="18"/>
        <end position="28"/>
    </location>
</feature>
<dbReference type="GO" id="GO:0006424">
    <property type="term" value="P:glutamyl-tRNA aminoacylation"/>
    <property type="evidence" value="ECO:0007669"/>
    <property type="project" value="InterPro"/>
</dbReference>